<evidence type="ECO:0000256" key="1">
    <source>
        <dbReference type="SAM" id="MobiDB-lite"/>
    </source>
</evidence>
<name>A0A392UKA9_9FABA</name>
<reference evidence="2 3" key="1">
    <citation type="journal article" date="2018" name="Front. Plant Sci.">
        <title>Red Clover (Trifolium pratense) and Zigzag Clover (T. medium) - A Picture of Genomic Similarities and Differences.</title>
        <authorList>
            <person name="Dluhosova J."/>
            <person name="Istvanek J."/>
            <person name="Nedelnik J."/>
            <person name="Repkova J."/>
        </authorList>
    </citation>
    <scope>NUCLEOTIDE SEQUENCE [LARGE SCALE GENOMIC DNA]</scope>
    <source>
        <strain evidence="3">cv. 10/8</strain>
        <tissue evidence="2">Leaf</tissue>
    </source>
</reference>
<organism evidence="2 3">
    <name type="scientific">Trifolium medium</name>
    <dbReference type="NCBI Taxonomy" id="97028"/>
    <lineage>
        <taxon>Eukaryota</taxon>
        <taxon>Viridiplantae</taxon>
        <taxon>Streptophyta</taxon>
        <taxon>Embryophyta</taxon>
        <taxon>Tracheophyta</taxon>
        <taxon>Spermatophyta</taxon>
        <taxon>Magnoliopsida</taxon>
        <taxon>eudicotyledons</taxon>
        <taxon>Gunneridae</taxon>
        <taxon>Pentapetalae</taxon>
        <taxon>rosids</taxon>
        <taxon>fabids</taxon>
        <taxon>Fabales</taxon>
        <taxon>Fabaceae</taxon>
        <taxon>Papilionoideae</taxon>
        <taxon>50 kb inversion clade</taxon>
        <taxon>NPAAA clade</taxon>
        <taxon>Hologalegina</taxon>
        <taxon>IRL clade</taxon>
        <taxon>Trifolieae</taxon>
        <taxon>Trifolium</taxon>
    </lineage>
</organism>
<accession>A0A392UKA9</accession>
<feature type="region of interest" description="Disordered" evidence="1">
    <location>
        <begin position="1"/>
        <end position="26"/>
    </location>
</feature>
<dbReference type="AlphaFoldDB" id="A0A392UKA9"/>
<dbReference type="Proteomes" id="UP000265520">
    <property type="component" value="Unassembled WGS sequence"/>
</dbReference>
<proteinExistence type="predicted"/>
<dbReference type="EMBL" id="LXQA010848684">
    <property type="protein sequence ID" value="MCI73892.1"/>
    <property type="molecule type" value="Genomic_DNA"/>
</dbReference>
<comment type="caution">
    <text evidence="2">The sequence shown here is derived from an EMBL/GenBank/DDBJ whole genome shotgun (WGS) entry which is preliminary data.</text>
</comment>
<evidence type="ECO:0000313" key="2">
    <source>
        <dbReference type="EMBL" id="MCI73892.1"/>
    </source>
</evidence>
<sequence length="26" mass="2513">TAEDNGVGGGGKEEEPNLAGGVLEGR</sequence>
<feature type="compositionally biased region" description="Gly residues" evidence="1">
    <location>
        <begin position="1"/>
        <end position="10"/>
    </location>
</feature>
<feature type="non-terminal residue" evidence="2">
    <location>
        <position position="1"/>
    </location>
</feature>
<protein>
    <submittedName>
        <fullName evidence="2">Uncharacterized protein</fullName>
    </submittedName>
</protein>
<keyword evidence="3" id="KW-1185">Reference proteome</keyword>
<evidence type="ECO:0000313" key="3">
    <source>
        <dbReference type="Proteomes" id="UP000265520"/>
    </source>
</evidence>